<keyword evidence="5 9" id="KW-0653">Protein transport</keyword>
<comment type="subcellular location">
    <subcellularLocation>
        <location evidence="9">Cell membrane</location>
        <topology evidence="9">Single-pass membrane protein</topology>
    </subcellularLocation>
    <subcellularLocation>
        <location evidence="1">Membrane</location>
        <topology evidence="1">Single-pass membrane protein</topology>
    </subcellularLocation>
</comment>
<evidence type="ECO:0000256" key="2">
    <source>
        <dbReference type="ARBA" id="ARBA00022448"/>
    </source>
</evidence>
<name>A0A919FCL6_9XANT</name>
<keyword evidence="3 9" id="KW-1003">Cell membrane</keyword>
<evidence type="ECO:0000256" key="7">
    <source>
        <dbReference type="ARBA" id="ARBA00023010"/>
    </source>
</evidence>
<dbReference type="PRINTS" id="PR01506">
    <property type="entry name" value="TATBPROTEIN"/>
</dbReference>
<comment type="subunit">
    <text evidence="9">The Tat system comprises two distinct complexes: a TatABC complex, containing multiple copies of TatA, TatB and TatC subunits, and a separate TatA complex, containing only TatA subunits. Substrates initially bind to the TatABC complex, which probably triggers association of the separate TatA complex to form the active translocon.</text>
</comment>
<dbReference type="PANTHER" id="PTHR33162:SF1">
    <property type="entry name" value="SEC-INDEPENDENT PROTEIN TRANSLOCASE PROTEIN TATA, CHLOROPLASTIC"/>
    <property type="match status" value="1"/>
</dbReference>
<dbReference type="Gene3D" id="1.20.5.3310">
    <property type="match status" value="1"/>
</dbReference>
<reference evidence="11" key="2">
    <citation type="submission" date="2020-09" db="EMBL/GenBank/DDBJ databases">
        <authorList>
            <person name="Sun Q."/>
            <person name="Ohkuma M."/>
        </authorList>
    </citation>
    <scope>NUCLEOTIDE SEQUENCE</scope>
    <source>
        <strain evidence="11">JCM 13306</strain>
    </source>
</reference>
<evidence type="ECO:0000256" key="4">
    <source>
        <dbReference type="ARBA" id="ARBA00022692"/>
    </source>
</evidence>
<keyword evidence="8 9" id="KW-0472">Membrane</keyword>
<evidence type="ECO:0000256" key="5">
    <source>
        <dbReference type="ARBA" id="ARBA00022927"/>
    </source>
</evidence>
<evidence type="ECO:0000256" key="1">
    <source>
        <dbReference type="ARBA" id="ARBA00004167"/>
    </source>
</evidence>
<evidence type="ECO:0000256" key="8">
    <source>
        <dbReference type="ARBA" id="ARBA00023136"/>
    </source>
</evidence>
<keyword evidence="6 9" id="KW-1133">Transmembrane helix</keyword>
<dbReference type="GO" id="GO:0008320">
    <property type="term" value="F:protein transmembrane transporter activity"/>
    <property type="evidence" value="ECO:0007669"/>
    <property type="project" value="UniProtKB-UniRule"/>
</dbReference>
<keyword evidence="12" id="KW-1185">Reference proteome</keyword>
<dbReference type="AlphaFoldDB" id="A0A919FCL6"/>
<proteinExistence type="inferred from homology"/>
<gene>
    <name evidence="9" type="primary">tatB</name>
    <name evidence="11" type="ORF">GCM10009090_37150</name>
</gene>
<dbReference type="GO" id="GO:0043953">
    <property type="term" value="P:protein transport by the Tat complex"/>
    <property type="evidence" value="ECO:0007669"/>
    <property type="project" value="UniProtKB-UniRule"/>
</dbReference>
<accession>A0A919FCL6</accession>
<dbReference type="PANTHER" id="PTHR33162">
    <property type="entry name" value="SEC-INDEPENDENT PROTEIN TRANSLOCASE PROTEIN TATA, CHLOROPLASTIC"/>
    <property type="match status" value="1"/>
</dbReference>
<evidence type="ECO:0000313" key="11">
    <source>
        <dbReference type="EMBL" id="GHH61039.1"/>
    </source>
</evidence>
<reference evidence="11" key="1">
    <citation type="journal article" date="2014" name="Int. J. Syst. Evol. Microbiol.">
        <title>Complete genome sequence of Corynebacterium casei LMG S-19264T (=DSM 44701T), isolated from a smear-ripened cheese.</title>
        <authorList>
            <consortium name="US DOE Joint Genome Institute (JGI-PGF)"/>
            <person name="Walter F."/>
            <person name="Albersmeier A."/>
            <person name="Kalinowski J."/>
            <person name="Ruckert C."/>
        </authorList>
    </citation>
    <scope>NUCLEOTIDE SEQUENCE</scope>
    <source>
        <strain evidence="11">JCM 13306</strain>
    </source>
</reference>
<protein>
    <recommendedName>
        <fullName evidence="9">Sec-independent protein translocase protein TatB</fullName>
    </recommendedName>
</protein>
<evidence type="ECO:0000256" key="9">
    <source>
        <dbReference type="HAMAP-Rule" id="MF_00237"/>
    </source>
</evidence>
<feature type="compositionally biased region" description="Low complexity" evidence="10">
    <location>
        <begin position="117"/>
        <end position="129"/>
    </location>
</feature>
<dbReference type="GO" id="GO:0033281">
    <property type="term" value="C:TAT protein transport complex"/>
    <property type="evidence" value="ECO:0007669"/>
    <property type="project" value="UniProtKB-UniRule"/>
</dbReference>
<dbReference type="HAMAP" id="MF_00237">
    <property type="entry name" value="TatB"/>
    <property type="match status" value="1"/>
</dbReference>
<comment type="function">
    <text evidence="9">Part of the twin-arginine translocation (Tat) system that transports large folded proteins containing a characteristic twin-arginine motif in their signal peptide across membranes. Together with TatC, TatB is part of a receptor directly interacting with Tat signal peptides. TatB may form an oligomeric binding site that transiently accommodates folded Tat precursor proteins before their translocation.</text>
</comment>
<keyword evidence="2 9" id="KW-0813">Transport</keyword>
<dbReference type="Pfam" id="PF02416">
    <property type="entry name" value="TatA_B_E"/>
    <property type="match status" value="1"/>
</dbReference>
<feature type="region of interest" description="Disordered" evidence="10">
    <location>
        <begin position="75"/>
        <end position="141"/>
    </location>
</feature>
<dbReference type="EMBL" id="BNBA01000052">
    <property type="protein sequence ID" value="GHH61039.1"/>
    <property type="molecule type" value="Genomic_DNA"/>
</dbReference>
<evidence type="ECO:0000256" key="3">
    <source>
        <dbReference type="ARBA" id="ARBA00022475"/>
    </source>
</evidence>
<comment type="similarity">
    <text evidence="9">Belongs to the TatB family.</text>
</comment>
<comment type="caution">
    <text evidence="11">The sequence shown here is derived from an EMBL/GenBank/DDBJ whole genome shotgun (WGS) entry which is preliminary data.</text>
</comment>
<dbReference type="InterPro" id="IPR003369">
    <property type="entry name" value="TatA/B/E"/>
</dbReference>
<sequence>MFDIGFGELLLIAVVALVVLGPERLPKAARFAGLWVRRARQQWESVKQELERELEAEELKRNLRNVQDSLREAEQQLREGQQHLQEQTRALREEVDRDVDIRTADARKPDEAGAGTAAEPDAGIPAGEAAPPPAGTQEKPH</sequence>
<keyword evidence="7 9" id="KW-0811">Translocation</keyword>
<dbReference type="InterPro" id="IPR018448">
    <property type="entry name" value="TatB"/>
</dbReference>
<dbReference type="Proteomes" id="UP000623958">
    <property type="component" value="Unassembled WGS sequence"/>
</dbReference>
<dbReference type="NCBIfam" id="TIGR01410">
    <property type="entry name" value="tatB"/>
    <property type="match status" value="1"/>
</dbReference>
<keyword evidence="4 9" id="KW-0812">Transmembrane</keyword>
<evidence type="ECO:0000256" key="10">
    <source>
        <dbReference type="SAM" id="MobiDB-lite"/>
    </source>
</evidence>
<evidence type="ECO:0000256" key="6">
    <source>
        <dbReference type="ARBA" id="ARBA00022989"/>
    </source>
</evidence>
<feature type="compositionally biased region" description="Basic and acidic residues" evidence="10">
    <location>
        <begin position="89"/>
        <end position="111"/>
    </location>
</feature>
<organism evidence="11 12">
    <name type="scientific">Xanthomonas boreopolis</name>
    <dbReference type="NCBI Taxonomy" id="86183"/>
    <lineage>
        <taxon>Bacteria</taxon>
        <taxon>Pseudomonadati</taxon>
        <taxon>Pseudomonadota</taxon>
        <taxon>Gammaproteobacteria</taxon>
        <taxon>Lysobacterales</taxon>
        <taxon>Lysobacteraceae</taxon>
        <taxon>Xanthomonas</taxon>
    </lineage>
</organism>
<evidence type="ECO:0000313" key="12">
    <source>
        <dbReference type="Proteomes" id="UP000623958"/>
    </source>
</evidence>